<dbReference type="InterPro" id="IPR022941">
    <property type="entry name" value="SRP54"/>
</dbReference>
<dbReference type="PANTHER" id="PTHR11564">
    <property type="entry name" value="SIGNAL RECOGNITION PARTICLE 54K PROTEIN SRP54"/>
    <property type="match status" value="1"/>
</dbReference>
<evidence type="ECO:0000256" key="7">
    <source>
        <dbReference type="ARBA" id="ARBA00023274"/>
    </source>
</evidence>
<dbReference type="Pfam" id="PF02881">
    <property type="entry name" value="SRP54_N"/>
    <property type="match status" value="1"/>
</dbReference>
<reference evidence="11" key="1">
    <citation type="journal article" date="2020" name="mSystems">
        <title>Genome- and Community-Level Interaction Insights into Carbon Utilization and Element Cycling Functions of Hydrothermarchaeota in Hydrothermal Sediment.</title>
        <authorList>
            <person name="Zhou Z."/>
            <person name="Liu Y."/>
            <person name="Xu W."/>
            <person name="Pan J."/>
            <person name="Luo Z.H."/>
            <person name="Li M."/>
        </authorList>
    </citation>
    <scope>NUCLEOTIDE SEQUENCE [LARGE SCALE GENOMIC DNA]</scope>
    <source>
        <strain evidence="11">SpSt-265</strain>
    </source>
</reference>
<dbReference type="NCBIfam" id="TIGR00959">
    <property type="entry name" value="ffh"/>
    <property type="match status" value="1"/>
</dbReference>
<evidence type="ECO:0000256" key="8">
    <source>
        <dbReference type="ARBA" id="ARBA00035672"/>
    </source>
</evidence>
<gene>
    <name evidence="11" type="ORF">ENP94_02310</name>
</gene>
<dbReference type="GO" id="GO:0005525">
    <property type="term" value="F:GTP binding"/>
    <property type="evidence" value="ECO:0007669"/>
    <property type="project" value="UniProtKB-KW"/>
</dbReference>
<dbReference type="InterPro" id="IPR004780">
    <property type="entry name" value="SRP"/>
</dbReference>
<dbReference type="InterPro" id="IPR027417">
    <property type="entry name" value="P-loop_NTPase"/>
</dbReference>
<dbReference type="InterPro" id="IPR004125">
    <property type="entry name" value="Signal_recog_particle_SRP54_M"/>
</dbReference>
<protein>
    <recommendedName>
        <fullName evidence="8">signal-recognition-particle GTPase</fullName>
        <ecNumber evidence="8">3.6.5.4</ecNumber>
    </recommendedName>
</protein>
<dbReference type="InterPro" id="IPR042101">
    <property type="entry name" value="SRP54_N_sf"/>
</dbReference>
<keyword evidence="7" id="KW-0687">Ribonucleoprotein</keyword>
<dbReference type="GO" id="GO:0008312">
    <property type="term" value="F:7S RNA binding"/>
    <property type="evidence" value="ECO:0007669"/>
    <property type="project" value="InterPro"/>
</dbReference>
<dbReference type="PROSITE" id="PS00300">
    <property type="entry name" value="SRP54"/>
    <property type="match status" value="1"/>
</dbReference>
<sequence>MFELLSQRLVELQRKLLGRGRLGPQEINRALAEIRTILLDADVNYKVVGQFIRAVETRLKEQNITASIKPGELVNYTVYQELVHLLGDATPKLELNSVPAIISLIGLQGTGKTTLAGKLAVRFRNRRPLLVACDPKRPAAVSQLQAIAQRAQCDFQPVTGDVLATCLAARERAQTRNHGIIILDTAGRLHIDEEMMSELLAIEKHVHPDATLLVLDGMIGQDAVIQATEFTRQLKVTGCCFTKLDGDARGGAVLSVRQVTGLPVYFISAGEKLEDLEEFHPDRIAARILGMGDIRTLAEKVQSVTQPQQQQELAQKFLKGKFDLEDFLNQLRTVRKMGSLSKLLALVPGAGNIEVDEREFIRVEAIIQSMTPEERRNPDIINGSRRQRIARGSGTSVADVNNLLKEFYQARELARKLSSGKLPKMRRR</sequence>
<dbReference type="Gene3D" id="3.40.50.300">
    <property type="entry name" value="P-loop containing nucleotide triphosphate hydrolases"/>
    <property type="match status" value="1"/>
</dbReference>
<dbReference type="Pfam" id="PF02978">
    <property type="entry name" value="SRP_SPB"/>
    <property type="match status" value="1"/>
</dbReference>
<evidence type="ECO:0000259" key="10">
    <source>
        <dbReference type="PROSITE" id="PS00300"/>
    </source>
</evidence>
<evidence type="ECO:0000256" key="9">
    <source>
        <dbReference type="ARBA" id="ARBA00048027"/>
    </source>
</evidence>
<evidence type="ECO:0000256" key="3">
    <source>
        <dbReference type="ARBA" id="ARBA00022801"/>
    </source>
</evidence>
<dbReference type="InterPro" id="IPR000897">
    <property type="entry name" value="SRP54_GTPase_dom"/>
</dbReference>
<dbReference type="EMBL" id="DSLG01000002">
    <property type="protein sequence ID" value="HEA86825.1"/>
    <property type="molecule type" value="Genomic_DNA"/>
</dbReference>
<dbReference type="SMART" id="SM00962">
    <property type="entry name" value="SRP54"/>
    <property type="match status" value="1"/>
</dbReference>
<dbReference type="EC" id="3.6.5.4" evidence="8"/>
<proteinExistence type="inferred from homology"/>
<dbReference type="GO" id="GO:0006614">
    <property type="term" value="P:SRP-dependent cotranslational protein targeting to membrane"/>
    <property type="evidence" value="ECO:0007669"/>
    <property type="project" value="InterPro"/>
</dbReference>
<dbReference type="InterPro" id="IPR036891">
    <property type="entry name" value="Signal_recog_part_SRP54_M_sf"/>
</dbReference>
<dbReference type="AlphaFoldDB" id="A0A7C1SJB6"/>
<evidence type="ECO:0000256" key="2">
    <source>
        <dbReference type="ARBA" id="ARBA00022741"/>
    </source>
</evidence>
<comment type="caution">
    <text evidence="11">The sequence shown here is derived from an EMBL/GenBank/DDBJ whole genome shotgun (WGS) entry which is preliminary data.</text>
</comment>
<name>A0A7C1SJB6_UNCW3</name>
<accession>A0A7C1SJB6</accession>
<dbReference type="SUPFAM" id="SSF47446">
    <property type="entry name" value="Signal peptide-binding domain"/>
    <property type="match status" value="1"/>
</dbReference>
<dbReference type="InterPro" id="IPR003593">
    <property type="entry name" value="AAA+_ATPase"/>
</dbReference>
<dbReference type="SMART" id="SM00963">
    <property type="entry name" value="SRP54_N"/>
    <property type="match status" value="1"/>
</dbReference>
<keyword evidence="2" id="KW-0547">Nucleotide-binding</keyword>
<dbReference type="Gene3D" id="1.20.120.140">
    <property type="entry name" value="Signal recognition particle SRP54, nucleotide-binding domain"/>
    <property type="match status" value="1"/>
</dbReference>
<keyword evidence="4" id="KW-0694">RNA-binding</keyword>
<dbReference type="GO" id="GO:0048500">
    <property type="term" value="C:signal recognition particle"/>
    <property type="evidence" value="ECO:0007669"/>
    <property type="project" value="InterPro"/>
</dbReference>
<comment type="similarity">
    <text evidence="1">Belongs to the GTP-binding SRP family. SRP54 subfamily.</text>
</comment>
<keyword evidence="6" id="KW-0733">Signal recognition particle</keyword>
<comment type="catalytic activity">
    <reaction evidence="9">
        <text>GTP + H2O = GDP + phosphate + H(+)</text>
        <dbReference type="Rhea" id="RHEA:19669"/>
        <dbReference type="ChEBI" id="CHEBI:15377"/>
        <dbReference type="ChEBI" id="CHEBI:15378"/>
        <dbReference type="ChEBI" id="CHEBI:37565"/>
        <dbReference type="ChEBI" id="CHEBI:43474"/>
        <dbReference type="ChEBI" id="CHEBI:58189"/>
        <dbReference type="EC" id="3.6.5.4"/>
    </reaction>
</comment>
<dbReference type="Pfam" id="PF00448">
    <property type="entry name" value="SRP54"/>
    <property type="match status" value="1"/>
</dbReference>
<feature type="domain" description="SRP54-type proteins GTP-binding" evidence="10">
    <location>
        <begin position="263"/>
        <end position="276"/>
    </location>
</feature>
<evidence type="ECO:0000256" key="6">
    <source>
        <dbReference type="ARBA" id="ARBA00023135"/>
    </source>
</evidence>
<dbReference type="PANTHER" id="PTHR11564:SF5">
    <property type="entry name" value="SIGNAL RECOGNITION PARTICLE SUBUNIT SRP54"/>
    <property type="match status" value="1"/>
</dbReference>
<evidence type="ECO:0000256" key="1">
    <source>
        <dbReference type="ARBA" id="ARBA00005450"/>
    </source>
</evidence>
<evidence type="ECO:0000313" key="11">
    <source>
        <dbReference type="EMBL" id="HEA86825.1"/>
    </source>
</evidence>
<organism evidence="11">
    <name type="scientific">candidate division WOR-3 bacterium</name>
    <dbReference type="NCBI Taxonomy" id="2052148"/>
    <lineage>
        <taxon>Bacteria</taxon>
        <taxon>Bacteria division WOR-3</taxon>
    </lineage>
</organism>
<evidence type="ECO:0000256" key="4">
    <source>
        <dbReference type="ARBA" id="ARBA00022884"/>
    </source>
</evidence>
<dbReference type="InterPro" id="IPR013822">
    <property type="entry name" value="Signal_recog_particl_SRP54_hlx"/>
</dbReference>
<dbReference type="SUPFAM" id="SSF52540">
    <property type="entry name" value="P-loop containing nucleoside triphosphate hydrolases"/>
    <property type="match status" value="1"/>
</dbReference>
<keyword evidence="5" id="KW-0342">GTP-binding</keyword>
<keyword evidence="3" id="KW-0378">Hydrolase</keyword>
<dbReference type="SMART" id="SM00382">
    <property type="entry name" value="AAA"/>
    <property type="match status" value="1"/>
</dbReference>
<dbReference type="GO" id="GO:0003924">
    <property type="term" value="F:GTPase activity"/>
    <property type="evidence" value="ECO:0007669"/>
    <property type="project" value="InterPro"/>
</dbReference>
<evidence type="ECO:0000256" key="5">
    <source>
        <dbReference type="ARBA" id="ARBA00023134"/>
    </source>
</evidence>
<dbReference type="Gene3D" id="1.10.260.30">
    <property type="entry name" value="Signal recognition particle, SRP54 subunit, M-domain"/>
    <property type="match status" value="1"/>
</dbReference>